<proteinExistence type="predicted"/>
<dbReference type="EMBL" id="JAECZB010000028">
    <property type="protein sequence ID" value="MBH8553284.1"/>
    <property type="molecule type" value="Genomic_DNA"/>
</dbReference>
<accession>A0A8J7L2K4</accession>
<sequence>MQSTSTLAKSALELLVSVDVAQNIDFKGHFRELEVEGLILRSDLNSDRISAG</sequence>
<evidence type="ECO:0000313" key="1">
    <source>
        <dbReference type="EMBL" id="MBH8553284.1"/>
    </source>
</evidence>
<name>A0A8J7L2K4_9CYAN</name>
<evidence type="ECO:0000313" key="2">
    <source>
        <dbReference type="Proteomes" id="UP000599391"/>
    </source>
</evidence>
<comment type="caution">
    <text evidence="1">The sequence shown here is derived from an EMBL/GenBank/DDBJ whole genome shotgun (WGS) entry which is preliminary data.</text>
</comment>
<gene>
    <name evidence="1" type="ORF">I8751_13055</name>
</gene>
<organism evidence="1 2">
    <name type="scientific">Atlanticothrix silvestris CENA357</name>
    <dbReference type="NCBI Taxonomy" id="1725252"/>
    <lineage>
        <taxon>Bacteria</taxon>
        <taxon>Bacillati</taxon>
        <taxon>Cyanobacteriota</taxon>
        <taxon>Cyanophyceae</taxon>
        <taxon>Nostocales</taxon>
        <taxon>Nodulariaceae</taxon>
        <taxon>Atlanticothrix</taxon>
        <taxon>Atlanticothrix silvestris</taxon>
    </lineage>
</organism>
<keyword evidence="2" id="KW-1185">Reference proteome</keyword>
<dbReference type="RefSeq" id="WP_214439571.1">
    <property type="nucleotide sequence ID" value="NZ_JAECZB010000028.1"/>
</dbReference>
<dbReference type="Proteomes" id="UP000599391">
    <property type="component" value="Unassembled WGS sequence"/>
</dbReference>
<protein>
    <submittedName>
        <fullName evidence="1">Uncharacterized protein</fullName>
    </submittedName>
</protein>
<dbReference type="AlphaFoldDB" id="A0A8J7L2K4"/>
<reference evidence="1 2" key="1">
    <citation type="journal article" date="2021" name="Int. J. Syst. Evol. Microbiol.">
        <title>Amazonocrinis nigriterrae gen. nov., sp. nov., Atlanticothrix silvestris gen. nov., sp. nov. and Dendronalium phyllosphericum gen. nov., sp. nov., nostocacean cyanobacteria from Brazilian environments.</title>
        <authorList>
            <person name="Alvarenga D.O."/>
            <person name="Andreote A.P.D."/>
            <person name="Branco L.H.Z."/>
            <person name="Delbaje E."/>
            <person name="Cruz R.B."/>
            <person name="Varani A.M."/>
            <person name="Fiore M.F."/>
        </authorList>
    </citation>
    <scope>NUCLEOTIDE SEQUENCE [LARGE SCALE GENOMIC DNA]</scope>
    <source>
        <strain evidence="1 2">CENA357</strain>
    </source>
</reference>